<sequence length="70" mass="7835">MSNETVDAIDQTVGADTSDPRREPEPHEPPSQFVLRGTAKPHCRYGICSNLEKKGWDGNRGDLELQPRET</sequence>
<evidence type="ECO:0000313" key="2">
    <source>
        <dbReference type="EMBL" id="TNN52660.1"/>
    </source>
</evidence>
<proteinExistence type="predicted"/>
<reference evidence="2 3" key="1">
    <citation type="submission" date="2019-03" db="EMBL/GenBank/DDBJ databases">
        <title>First draft genome of Liparis tanakae, snailfish: a comprehensive survey of snailfish specific genes.</title>
        <authorList>
            <person name="Kim W."/>
            <person name="Song I."/>
            <person name="Jeong J.-H."/>
            <person name="Kim D."/>
            <person name="Kim S."/>
            <person name="Ryu S."/>
            <person name="Song J.Y."/>
            <person name="Lee S.K."/>
        </authorList>
    </citation>
    <scope>NUCLEOTIDE SEQUENCE [LARGE SCALE GENOMIC DNA]</scope>
    <source>
        <tissue evidence="2">Muscle</tissue>
    </source>
</reference>
<protein>
    <submittedName>
        <fullName evidence="2">Uncharacterized protein</fullName>
    </submittedName>
</protein>
<accession>A0A4Z2GH77</accession>
<feature type="region of interest" description="Disordered" evidence="1">
    <location>
        <begin position="51"/>
        <end position="70"/>
    </location>
</feature>
<dbReference type="EMBL" id="SRLO01000539">
    <property type="protein sequence ID" value="TNN52660.1"/>
    <property type="molecule type" value="Genomic_DNA"/>
</dbReference>
<keyword evidence="3" id="KW-1185">Reference proteome</keyword>
<name>A0A4Z2GH77_9TELE</name>
<evidence type="ECO:0000313" key="3">
    <source>
        <dbReference type="Proteomes" id="UP000314294"/>
    </source>
</evidence>
<dbReference type="Proteomes" id="UP000314294">
    <property type="component" value="Unassembled WGS sequence"/>
</dbReference>
<dbReference type="AlphaFoldDB" id="A0A4Z2GH77"/>
<feature type="region of interest" description="Disordered" evidence="1">
    <location>
        <begin position="1"/>
        <end position="38"/>
    </location>
</feature>
<feature type="compositionally biased region" description="Basic and acidic residues" evidence="1">
    <location>
        <begin position="18"/>
        <end position="28"/>
    </location>
</feature>
<evidence type="ECO:0000256" key="1">
    <source>
        <dbReference type="SAM" id="MobiDB-lite"/>
    </source>
</evidence>
<gene>
    <name evidence="2" type="ORF">EYF80_037111</name>
</gene>
<comment type="caution">
    <text evidence="2">The sequence shown here is derived from an EMBL/GenBank/DDBJ whole genome shotgun (WGS) entry which is preliminary data.</text>
</comment>
<organism evidence="2 3">
    <name type="scientific">Liparis tanakae</name>
    <name type="common">Tanaka's snailfish</name>
    <dbReference type="NCBI Taxonomy" id="230148"/>
    <lineage>
        <taxon>Eukaryota</taxon>
        <taxon>Metazoa</taxon>
        <taxon>Chordata</taxon>
        <taxon>Craniata</taxon>
        <taxon>Vertebrata</taxon>
        <taxon>Euteleostomi</taxon>
        <taxon>Actinopterygii</taxon>
        <taxon>Neopterygii</taxon>
        <taxon>Teleostei</taxon>
        <taxon>Neoteleostei</taxon>
        <taxon>Acanthomorphata</taxon>
        <taxon>Eupercaria</taxon>
        <taxon>Perciformes</taxon>
        <taxon>Cottioidei</taxon>
        <taxon>Cottales</taxon>
        <taxon>Liparidae</taxon>
        <taxon>Liparis</taxon>
    </lineage>
</organism>